<dbReference type="EMBL" id="STGX01000001">
    <property type="protein sequence ID" value="THV32018.1"/>
    <property type="molecule type" value="Genomic_DNA"/>
</dbReference>
<keyword evidence="2" id="KW-1133">Transmembrane helix</keyword>
<dbReference type="Proteomes" id="UP000305792">
    <property type="component" value="Unassembled WGS sequence"/>
</dbReference>
<dbReference type="OrthoDB" id="5197655at2"/>
<comment type="caution">
    <text evidence="3">The sequence shown here is derived from an EMBL/GenBank/DDBJ whole genome shotgun (WGS) entry which is preliminary data.</text>
</comment>
<proteinExistence type="predicted"/>
<reference evidence="3 4" key="1">
    <citation type="journal article" date="2018" name="Int. J. Syst. Evol. Microbiol.">
        <title>Glycomyces paridis sp. nov., isolated from the medicinal plant Paris polyphylla.</title>
        <authorList>
            <person name="Fang X.M."/>
            <person name="Bai J.L."/>
            <person name="Su J."/>
            <person name="Zhao L.L."/>
            <person name="Liu H.Y."/>
            <person name="Ma B.P."/>
            <person name="Zhang Y.Q."/>
            <person name="Yu L.Y."/>
        </authorList>
    </citation>
    <scope>NUCLEOTIDE SEQUENCE [LARGE SCALE GENOMIC DNA]</scope>
    <source>
        <strain evidence="3 4">CPCC 204357</strain>
    </source>
</reference>
<evidence type="ECO:0000313" key="4">
    <source>
        <dbReference type="Proteomes" id="UP000305792"/>
    </source>
</evidence>
<evidence type="ECO:0000256" key="2">
    <source>
        <dbReference type="SAM" id="Phobius"/>
    </source>
</evidence>
<accession>A0A4S8PMD6</accession>
<feature type="transmembrane region" description="Helical" evidence="2">
    <location>
        <begin position="55"/>
        <end position="76"/>
    </location>
</feature>
<organism evidence="3 4">
    <name type="scientific">Glycomyces paridis</name>
    <dbReference type="NCBI Taxonomy" id="2126555"/>
    <lineage>
        <taxon>Bacteria</taxon>
        <taxon>Bacillati</taxon>
        <taxon>Actinomycetota</taxon>
        <taxon>Actinomycetes</taxon>
        <taxon>Glycomycetales</taxon>
        <taxon>Glycomycetaceae</taxon>
        <taxon>Glycomyces</taxon>
    </lineage>
</organism>
<dbReference type="AlphaFoldDB" id="A0A4S8PMD6"/>
<evidence type="ECO:0000313" key="3">
    <source>
        <dbReference type="EMBL" id="THV32018.1"/>
    </source>
</evidence>
<gene>
    <name evidence="3" type="ORF">E9998_00755</name>
</gene>
<keyword evidence="4" id="KW-1185">Reference proteome</keyword>
<keyword evidence="2" id="KW-0812">Transmembrane</keyword>
<evidence type="ECO:0000256" key="1">
    <source>
        <dbReference type="SAM" id="MobiDB-lite"/>
    </source>
</evidence>
<keyword evidence="2" id="KW-0472">Membrane</keyword>
<protein>
    <submittedName>
        <fullName evidence="3">Uncharacterized protein</fullName>
    </submittedName>
</protein>
<name>A0A4S8PMD6_9ACTN</name>
<feature type="region of interest" description="Disordered" evidence="1">
    <location>
        <begin position="1"/>
        <end position="22"/>
    </location>
</feature>
<dbReference type="RefSeq" id="WP_136527793.1">
    <property type="nucleotide sequence ID" value="NZ_STGX01000001.1"/>
</dbReference>
<sequence>MSDRSDLPAYEGPPVNVPPPPGWRVESVALTGEPRRLPPQDHAAINADEQRARLVTHWITLVSVALMFTVLVIGLLNG</sequence>